<reference evidence="7" key="1">
    <citation type="journal article" date="2016" name="Genome Biol. Evol.">
        <title>Conserved non-coding elements in the most distant genera of cephalochordates: the Goldilocks principle.</title>
        <authorList>
            <person name="Yue J.X."/>
            <person name="Kozmikova I."/>
            <person name="Ono H."/>
            <person name="Nossa C.W."/>
            <person name="Kozmik Z."/>
            <person name="Putnam N.H."/>
            <person name="Yu J.K."/>
            <person name="Holland L.Z."/>
        </authorList>
    </citation>
    <scope>NUCLEOTIDE SEQUENCE</scope>
</reference>
<feature type="region of interest" description="Disordered" evidence="3">
    <location>
        <begin position="1"/>
        <end position="68"/>
    </location>
</feature>
<reference evidence="7" key="3">
    <citation type="submission" date="2025-08" db="UniProtKB">
        <authorList>
            <consortium name="RefSeq"/>
        </authorList>
    </citation>
    <scope>IDENTIFICATION</scope>
</reference>
<dbReference type="InterPro" id="IPR059030">
    <property type="entry name" value="TPR_Epg5_mid"/>
</dbReference>
<sequence>MAEAERKPRSRKTKVKTKVTPTAPAIRVSRKDDSAATSTQRQLDSTAETKVTLKPEEHQSSTTEENITVTVSKDVIEKQVENKDTIATVHEPDTEDVIVEKEDNSSTIEEQELDRISSVKEPIDTQENVQVTSEEMPPKPAQDNVPCVDPLEHQDRDTDISKSNQVATPEDVDIQDEKREQVEEEQNQLEDSAVSTTNVVSSVTESAVDTKTFHPEEILQTDVLPSNDSNEGCGEETSMPTHRPDAVVKEDSRTEAITEETQAKSVVNLTETQEEDDGVQSEQLPVASTDVPSMSIEETHSDILPEGFAQPLTQDQLQSLYDNPLLPQLEEWVDCFLQQTNQSKHEFYQLVQQYYRSRVGLAEVQVVITDLQSRQEQLEGQLWVTTDHVITAQGYCHDNVKVSQTQNYRQVELSGVACVELSRVLHDTRVQVHEMYALSGYSAMLCRLQVETYLHQVLSSSCTDTDTFTNMSAERERVRSCISVLFTFQRRPIRDQQFLEDTQKWIAKLCCCLLTAATFHDHLFLLNHVLRCPSGVGAWAAPLIQVPCPLPDDATDVSSAKVHQFLVMLATLFNPIRSRQELLKLLKPVQVAGQTQEQAPLNWTLVDEGGEEEDDLADTWALLHENDLVTLLQQFPFNRFFCYIMNVHLSDTDIVVSDITERHMLWIFALCSTLVKLLSEGLRNFNRSRYRQFVKRLGRLVRHTIQHVSEVWRLCKGRLEHAQGDAQLPLGKLQVEYDHFFYRSVVCILSAPRVGALQFLSDLPYQQLSHTMQWQLLWLLHVDSIQDSPPAEATTITQIKALLQESDMMVQLEDKLCELEQSEAIFLLTACTNMARSHAGTDNTFVDMVVMHLYQVCYVSSRTREFCSKVGRELLSSICLVHPKAVSTLLERVGSTMEQVGLMSLYLYKEMPLHLWLPQSPDMVLLETWLLQSELQSPEHRLARLIAAQLNWGTNAQGDRLFLPLDLHRWMGLLLTQVANHFLYNKEQAGLIAAGIKQVTQLAAAARLTAGPDQQLSTWLWEVALQLRLHATEQPQPALSAGTIAQAVIQDVPSFTNDSSLQHLQRAVKTDMPIALYIALAMTSMGHDKNEFLSSGLPLLLQLVEGGHIVPTIHVLAKITPLFLTCQHNILQEKRFLKVVEKVIQSDHSLTSSNMGPHCKLLCSMIQFQVQSGFVSARVSSTTVLELWVRLLTSLPQWWYNTQVLQVLDSLLQTAFRCKGGEDMTISILYDRYKALLSTKTDPGVLVSLVSWMSSSAGPPTFLDKPTQSDVWVAYQVLQAESMWEEDTQLRKMLENALQQDSNISVDGAVKNVSSELHLPSAPPLHRLMIYRWAQQALATPLDHPLLPLVWQRFFQIYLHRPAADSGLAGRGGVGHRFFQAHSQSSLLKKLKKRLQEAADFHYAASKTPAMTLDLASETDPEDQREEPLVPGSNSAGVHHDLSKLFHSFYLWIDEPRLHDPNLYLPALPQQYDAERLLSLFKNSQDTWLEFVDMDRVERDIAVMATEWIQHRQVKTAATSRPSPDFSLPATSPMERHLMTSDLTQPPPSAGEQEPPVPDVPPQVLEDTTLLLATVEPHLQHLLHQARMFTEREQRHLTLDNTYLDLIPDHFHNKHVSLTLQIPCHSSFSLNSPTCKGPAQITLQYQEKTVDHAVDGQLKENRLQAEQVVDSAMSPPRQQLCASALFVERLITDLVNHSYSQHEEGHARLDTKEAGTSLFYKLVRCVDEDNRQYPPTRQFFSSCIETLGQEFIGKNPDEAGKLLQATLAAPALCGLLGPHFSPNQAGVAFINMYTDVTRVPDSHGVDLAFMLLTKFDVQMWLESCRPSLTDRSHLVDTIGKALLLCGTEPKTDMLMVFEVYQSHLQSMLKYSFPDHFGDVLQVLLQGSDSKELSPLCWKNTLRTLGCAEMGSTADSVTLASLTPEQVTETLGWLSSHYMKLRAGSQQLTVNGLYCELQGYVQHIAQLLALLFTTLLQTEPGGAVVPSQNFESDVENLWALLQSAYEPWIASLDAAKLGSSSIPSGVGLCMPWTEKECELAAGVMDNFTNCLQLLFTKYKGTLPTHSQDVLALTWRYYASLLARSDQPHVLRVYHDSLVTLPWEYFYPDIHAFNLMMKLLEECHPVCQSFLCSVFIRLDCVTMVSDYCSHDLPEIVARLHECLLHLLVHFSVQEGEVVSGRIQEAEQFGWHFLSAAAYQNTMSWLVDAANSDLVLFLGQPAPQPIRLMKIAAGFKPEIQVQYGDASRKQQLYVHGVVELVCRCVARRKVNISCYQPVITGLLGDIESLAGSALDSHQQHSQMVALLSEALGLLNNCPPDERKVETLARFFWEWLESNSCSCLVLPMVTAGCRTLASPAHMARMVECGIEVFLNSGLEENVQSGWDQVLAAVEIPELAQEDFLSECLQHGCYLTLYAYVLQRLPMCQVPKDEMALADQLLSWTAAAKPRADNEAKLLLWWWQVLRICLQHVDRNQPLKDVFCALMNLTSSLTTLGEDKSAAGLLGALGLGKRSPLSHRFRLVCRGLSTFLLAQARSVSFLRLQPGDPHAVGQVQSGPLPSMLPVTEGASPKAVQSLANLESLQTNKQYSSLKSHIQYIYGFTVDPLHTLRDAPPLLAHLSKVLFQDQNYLSLLHIQAQGTYGR</sequence>
<evidence type="ECO:0000313" key="7">
    <source>
        <dbReference type="RefSeq" id="XP_035672180.1"/>
    </source>
</evidence>
<dbReference type="PANTHER" id="PTHR31139:SF4">
    <property type="entry name" value="ECTOPIC P GRANULES PROTEIN 5 HOMOLOG"/>
    <property type="match status" value="1"/>
</dbReference>
<keyword evidence="2" id="KW-0072">Autophagy</keyword>
<feature type="region of interest" description="Disordered" evidence="3">
    <location>
        <begin position="1539"/>
        <end position="1558"/>
    </location>
</feature>
<dbReference type="Pfam" id="PF26103">
    <property type="entry name" value="TPR_Epg5"/>
    <property type="match status" value="1"/>
</dbReference>
<feature type="compositionally biased region" description="Polar residues" evidence="3">
    <location>
        <begin position="259"/>
        <end position="271"/>
    </location>
</feature>
<reference evidence="6" key="2">
    <citation type="journal article" date="2020" name="Nat. Ecol. Evol.">
        <title>Deeply conserved synteny resolves early events in vertebrate evolution.</title>
        <authorList>
            <person name="Simakov O."/>
            <person name="Marletaz F."/>
            <person name="Yue J.X."/>
            <person name="O'Connell B."/>
            <person name="Jenkins J."/>
            <person name="Brandt A."/>
            <person name="Calef R."/>
            <person name="Tung C.H."/>
            <person name="Huang T.K."/>
            <person name="Schmutz J."/>
            <person name="Satoh N."/>
            <person name="Yu J.K."/>
            <person name="Putnam N.H."/>
            <person name="Green R.E."/>
            <person name="Rokhsar D.S."/>
        </authorList>
    </citation>
    <scope>NUCLEOTIDE SEQUENCE [LARGE SCALE GENOMIC DNA]</scope>
    <source>
        <strain evidence="6">S238N-H82</strain>
    </source>
</reference>
<evidence type="ECO:0000256" key="1">
    <source>
        <dbReference type="ARBA" id="ARBA00010948"/>
    </source>
</evidence>
<comment type="similarity">
    <text evidence="1">Belongs to the EPG5 family.</text>
</comment>
<dbReference type="RefSeq" id="XP_035672180.1">
    <property type="nucleotide sequence ID" value="XM_035816287.1"/>
</dbReference>
<dbReference type="OMA" id="LYCYEAE"/>
<feature type="domain" description="Epg5-like TPR" evidence="5">
    <location>
        <begin position="1285"/>
        <end position="1493"/>
    </location>
</feature>
<feature type="compositionally biased region" description="Pro residues" evidence="3">
    <location>
        <begin position="1545"/>
        <end position="1558"/>
    </location>
</feature>
<dbReference type="PANTHER" id="PTHR31139">
    <property type="entry name" value="ECTOPIC P GRANULES PROTEIN 5 HOMOLOG"/>
    <property type="match status" value="1"/>
</dbReference>
<gene>
    <name evidence="7" type="primary">LOC118413113</name>
</gene>
<dbReference type="Pfam" id="PF26106">
    <property type="entry name" value="TPR_Epg5_C"/>
    <property type="match status" value="1"/>
</dbReference>
<proteinExistence type="inferred from homology"/>
<dbReference type="Proteomes" id="UP000001554">
    <property type="component" value="Chromosome 4"/>
</dbReference>
<dbReference type="GO" id="GO:0097352">
    <property type="term" value="P:autophagosome maturation"/>
    <property type="evidence" value="ECO:0000318"/>
    <property type="project" value="GO_Central"/>
</dbReference>
<feature type="compositionally biased region" description="Polar residues" evidence="3">
    <location>
        <begin position="35"/>
        <end position="49"/>
    </location>
</feature>
<feature type="compositionally biased region" description="Basic and acidic residues" evidence="3">
    <location>
        <begin position="242"/>
        <end position="256"/>
    </location>
</feature>
<organism evidence="6 7">
    <name type="scientific">Branchiostoma floridae</name>
    <name type="common">Florida lancelet</name>
    <name type="synonym">Amphioxus</name>
    <dbReference type="NCBI Taxonomy" id="7739"/>
    <lineage>
        <taxon>Eukaryota</taxon>
        <taxon>Metazoa</taxon>
        <taxon>Chordata</taxon>
        <taxon>Cephalochordata</taxon>
        <taxon>Leptocardii</taxon>
        <taxon>Amphioxiformes</taxon>
        <taxon>Branchiostomatidae</taxon>
        <taxon>Branchiostoma</taxon>
    </lineage>
</organism>
<evidence type="ECO:0000259" key="4">
    <source>
        <dbReference type="Pfam" id="PF26103"/>
    </source>
</evidence>
<evidence type="ECO:0000256" key="2">
    <source>
        <dbReference type="ARBA" id="ARBA00023006"/>
    </source>
</evidence>
<dbReference type="InterPro" id="IPR051436">
    <property type="entry name" value="Autophagy-related_EPG5"/>
</dbReference>
<dbReference type="KEGG" id="bfo:118413113"/>
<keyword evidence="6" id="KW-1185">Reference proteome</keyword>
<feature type="compositionally biased region" description="Basic and acidic residues" evidence="3">
    <location>
        <begin position="150"/>
        <end position="160"/>
    </location>
</feature>
<dbReference type="GeneID" id="118413113"/>
<protein>
    <submittedName>
        <fullName evidence="7">Ectopic P granules protein 5 homolog</fullName>
    </submittedName>
</protein>
<evidence type="ECO:0000259" key="5">
    <source>
        <dbReference type="Pfam" id="PF26573"/>
    </source>
</evidence>
<feature type="domain" description="Epg5-like central TPR repeats" evidence="4">
    <location>
        <begin position="1755"/>
        <end position="2136"/>
    </location>
</feature>
<feature type="compositionally biased region" description="Basic and acidic residues" evidence="3">
    <location>
        <begin position="113"/>
        <end position="123"/>
    </location>
</feature>
<name>A0A9J7KY70_BRAFL</name>
<feature type="region of interest" description="Disordered" evidence="3">
    <location>
        <begin position="90"/>
        <end position="283"/>
    </location>
</feature>
<dbReference type="OrthoDB" id="75419at2759"/>
<evidence type="ECO:0000256" key="3">
    <source>
        <dbReference type="SAM" id="MobiDB-lite"/>
    </source>
</evidence>
<feature type="region of interest" description="Disordered" evidence="3">
    <location>
        <begin position="1415"/>
        <end position="1434"/>
    </location>
</feature>
<dbReference type="Pfam" id="PF26573">
    <property type="entry name" value="TPR_Epg5_2"/>
    <property type="match status" value="1"/>
</dbReference>
<accession>A0A9J7KY70</accession>
<dbReference type="GO" id="GO:0005737">
    <property type="term" value="C:cytoplasm"/>
    <property type="evidence" value="ECO:0000318"/>
    <property type="project" value="GO_Central"/>
</dbReference>
<feature type="compositionally biased region" description="Low complexity" evidence="3">
    <location>
        <begin position="192"/>
        <end position="207"/>
    </location>
</feature>
<evidence type="ECO:0000313" key="6">
    <source>
        <dbReference type="Proteomes" id="UP000001554"/>
    </source>
</evidence>
<dbReference type="InterPro" id="IPR058750">
    <property type="entry name" value="TPR_Epg5"/>
</dbReference>
<feature type="compositionally biased region" description="Basic residues" evidence="3">
    <location>
        <begin position="8"/>
        <end position="17"/>
    </location>
</feature>